<evidence type="ECO:0000313" key="8">
    <source>
        <dbReference type="Proteomes" id="UP001291623"/>
    </source>
</evidence>
<comment type="caution">
    <text evidence="7">The sequence shown here is derived from an EMBL/GenBank/DDBJ whole genome shotgun (WGS) entry which is preliminary data.</text>
</comment>
<name>A0AAE1QRC1_9SOLA</name>
<evidence type="ECO:0000256" key="6">
    <source>
        <dbReference type="ARBA" id="ARBA00023229"/>
    </source>
</evidence>
<evidence type="ECO:0000256" key="3">
    <source>
        <dbReference type="ARBA" id="ARBA00022679"/>
    </source>
</evidence>
<dbReference type="AlphaFoldDB" id="A0AAE1QRC1"/>
<comment type="cofactor">
    <cofactor evidence="1">
        <name>Mg(2+)</name>
        <dbReference type="ChEBI" id="CHEBI:18420"/>
    </cofactor>
</comment>
<gene>
    <name evidence="7" type="ORF">RND71_044177</name>
</gene>
<evidence type="ECO:0000313" key="7">
    <source>
        <dbReference type="EMBL" id="KAK4336692.1"/>
    </source>
</evidence>
<protein>
    <submittedName>
        <fullName evidence="7">Uncharacterized protein</fullName>
    </submittedName>
</protein>
<dbReference type="GO" id="GO:0006744">
    <property type="term" value="P:ubiquinone biosynthetic process"/>
    <property type="evidence" value="ECO:0007669"/>
    <property type="project" value="TreeGrafter"/>
</dbReference>
<comment type="similarity">
    <text evidence="2">Belongs to the FPP/GGPP synthase family.</text>
</comment>
<dbReference type="PANTHER" id="PTHR12001:SF69">
    <property type="entry name" value="ALL TRANS-POLYPRENYL-DIPHOSPHATE SYNTHASE PDSS1"/>
    <property type="match status" value="1"/>
</dbReference>
<keyword evidence="8" id="KW-1185">Reference proteome</keyword>
<dbReference type="GO" id="GO:1990234">
    <property type="term" value="C:transferase complex"/>
    <property type="evidence" value="ECO:0007669"/>
    <property type="project" value="TreeGrafter"/>
</dbReference>
<dbReference type="GO" id="GO:0008299">
    <property type="term" value="P:isoprenoid biosynthetic process"/>
    <property type="evidence" value="ECO:0007669"/>
    <property type="project" value="UniProtKB-KW"/>
</dbReference>
<keyword evidence="6" id="KW-0414">Isoprene biosynthesis</keyword>
<dbReference type="GO" id="GO:0004659">
    <property type="term" value="F:prenyltransferase activity"/>
    <property type="evidence" value="ECO:0007669"/>
    <property type="project" value="TreeGrafter"/>
</dbReference>
<dbReference type="PANTHER" id="PTHR12001">
    <property type="entry name" value="GERANYLGERANYL PYROPHOSPHATE SYNTHASE"/>
    <property type="match status" value="1"/>
</dbReference>
<keyword evidence="5" id="KW-0460">Magnesium</keyword>
<evidence type="ECO:0000256" key="2">
    <source>
        <dbReference type="ARBA" id="ARBA00006706"/>
    </source>
</evidence>
<keyword evidence="4" id="KW-0479">Metal-binding</keyword>
<accession>A0AAE1QRC1</accession>
<dbReference type="SUPFAM" id="SSF48576">
    <property type="entry name" value="Terpenoid synthases"/>
    <property type="match status" value="1"/>
</dbReference>
<proteinExistence type="inferred from homology"/>
<dbReference type="GO" id="GO:0046872">
    <property type="term" value="F:metal ion binding"/>
    <property type="evidence" value="ECO:0007669"/>
    <property type="project" value="UniProtKB-KW"/>
</dbReference>
<evidence type="ECO:0000256" key="1">
    <source>
        <dbReference type="ARBA" id="ARBA00001946"/>
    </source>
</evidence>
<reference evidence="7" key="1">
    <citation type="submission" date="2023-12" db="EMBL/GenBank/DDBJ databases">
        <title>Genome assembly of Anisodus tanguticus.</title>
        <authorList>
            <person name="Wang Y.-J."/>
        </authorList>
    </citation>
    <scope>NUCLEOTIDE SEQUENCE</scope>
    <source>
        <strain evidence="7">KB-2021</strain>
        <tissue evidence="7">Leaf</tissue>
    </source>
</reference>
<keyword evidence="3" id="KW-0808">Transferase</keyword>
<sequence>MKAQLIIIENNLQMKNRESDLGKPAGADLKLGLATAPVLFASEYNSDLKKLIERRFSLEGDVEKAFKAVHDSDGLEKTRSLARKHINEALKSIEPFKDCVEKQALIQIAEITLSRNK</sequence>
<dbReference type="EMBL" id="JAVYJV010000103">
    <property type="protein sequence ID" value="KAK4336692.1"/>
    <property type="molecule type" value="Genomic_DNA"/>
</dbReference>
<evidence type="ECO:0000256" key="5">
    <source>
        <dbReference type="ARBA" id="ARBA00022842"/>
    </source>
</evidence>
<evidence type="ECO:0000256" key="4">
    <source>
        <dbReference type="ARBA" id="ARBA00022723"/>
    </source>
</evidence>
<dbReference type="Gene3D" id="1.10.600.10">
    <property type="entry name" value="Farnesyl Diphosphate Synthase"/>
    <property type="match status" value="1"/>
</dbReference>
<dbReference type="InterPro" id="IPR008949">
    <property type="entry name" value="Isoprenoid_synthase_dom_sf"/>
</dbReference>
<organism evidence="7 8">
    <name type="scientific">Anisodus tanguticus</name>
    <dbReference type="NCBI Taxonomy" id="243964"/>
    <lineage>
        <taxon>Eukaryota</taxon>
        <taxon>Viridiplantae</taxon>
        <taxon>Streptophyta</taxon>
        <taxon>Embryophyta</taxon>
        <taxon>Tracheophyta</taxon>
        <taxon>Spermatophyta</taxon>
        <taxon>Magnoliopsida</taxon>
        <taxon>eudicotyledons</taxon>
        <taxon>Gunneridae</taxon>
        <taxon>Pentapetalae</taxon>
        <taxon>asterids</taxon>
        <taxon>lamiids</taxon>
        <taxon>Solanales</taxon>
        <taxon>Solanaceae</taxon>
        <taxon>Solanoideae</taxon>
        <taxon>Hyoscyameae</taxon>
        <taxon>Anisodus</taxon>
    </lineage>
</organism>
<dbReference type="Proteomes" id="UP001291623">
    <property type="component" value="Unassembled WGS sequence"/>
</dbReference>